<organism evidence="3 4">
    <name type="scientific">Potamilus streckersoni</name>
    <dbReference type="NCBI Taxonomy" id="2493646"/>
    <lineage>
        <taxon>Eukaryota</taxon>
        <taxon>Metazoa</taxon>
        <taxon>Spiralia</taxon>
        <taxon>Lophotrochozoa</taxon>
        <taxon>Mollusca</taxon>
        <taxon>Bivalvia</taxon>
        <taxon>Autobranchia</taxon>
        <taxon>Heteroconchia</taxon>
        <taxon>Palaeoheterodonta</taxon>
        <taxon>Unionida</taxon>
        <taxon>Unionoidea</taxon>
        <taxon>Unionidae</taxon>
        <taxon>Ambleminae</taxon>
        <taxon>Lampsilini</taxon>
        <taxon>Potamilus</taxon>
    </lineage>
</organism>
<protein>
    <submittedName>
        <fullName evidence="3">Uncharacterized protein</fullName>
    </submittedName>
</protein>
<evidence type="ECO:0000313" key="2">
    <source>
        <dbReference type="EMBL" id="KAK3599552.1"/>
    </source>
</evidence>
<feature type="coiled-coil region" evidence="1">
    <location>
        <begin position="117"/>
        <end position="153"/>
    </location>
</feature>
<reference evidence="3" key="3">
    <citation type="submission" date="2023-05" db="EMBL/GenBank/DDBJ databases">
        <authorList>
            <person name="Smith C.H."/>
        </authorList>
    </citation>
    <scope>NUCLEOTIDE SEQUENCE</scope>
    <source>
        <strain evidence="3">CHS0354</strain>
        <tissue evidence="3">Mantle</tissue>
    </source>
</reference>
<name>A0AAE0TGM5_9BIVA</name>
<evidence type="ECO:0000256" key="1">
    <source>
        <dbReference type="SAM" id="Coils"/>
    </source>
</evidence>
<keyword evidence="1" id="KW-0175">Coiled coil</keyword>
<dbReference type="AlphaFoldDB" id="A0AAE0TGM5"/>
<comment type="caution">
    <text evidence="3">The sequence shown here is derived from an EMBL/GenBank/DDBJ whole genome shotgun (WGS) entry which is preliminary data.</text>
</comment>
<evidence type="ECO:0000313" key="4">
    <source>
        <dbReference type="Proteomes" id="UP001195483"/>
    </source>
</evidence>
<reference evidence="3" key="2">
    <citation type="journal article" date="2021" name="Genome Biol. Evol.">
        <title>Developing a high-quality reference genome for a parasitic bivalve with doubly uniparental inheritance (Bivalvia: Unionida).</title>
        <authorList>
            <person name="Smith C.H."/>
        </authorList>
    </citation>
    <scope>NUCLEOTIDE SEQUENCE</scope>
    <source>
        <strain evidence="3">CHS0354</strain>
        <tissue evidence="3">Mantle</tissue>
    </source>
</reference>
<proteinExistence type="predicted"/>
<gene>
    <name evidence="3" type="ORF">CHS0354_026228</name>
    <name evidence="2" type="ORF">CHS0354_035787</name>
</gene>
<dbReference type="Proteomes" id="UP001195483">
    <property type="component" value="Unassembled WGS sequence"/>
</dbReference>
<evidence type="ECO:0000313" key="3">
    <source>
        <dbReference type="EMBL" id="KAK3609308.1"/>
    </source>
</evidence>
<accession>A0AAE0TGM5</accession>
<sequence length="196" mass="24100">MTGSLELFTQLRDTWYWFVDGVHELDKLNQEWKLTITEDLIHKLRVTSFKLQLITIEEADKIRGIVNSKYFKVGTLKQILDDVIQVRCYMEDIFHLTEWDFVKKGADHMKKCEDNIKQILEEEVKKIKETWAKERKEKENQKKKKDFEKLNENWMKIQKKFRDMGHPDWMPYEEEVKKKKRGILEKFRQWWKKCRQ</sequence>
<keyword evidence="4" id="KW-1185">Reference proteome</keyword>
<dbReference type="EMBL" id="JAEAOA010001570">
    <property type="protein sequence ID" value="KAK3609308.1"/>
    <property type="molecule type" value="Genomic_DNA"/>
</dbReference>
<dbReference type="EMBL" id="JAEAOA010002091">
    <property type="protein sequence ID" value="KAK3599552.1"/>
    <property type="molecule type" value="Genomic_DNA"/>
</dbReference>
<reference evidence="3" key="1">
    <citation type="journal article" date="2021" name="Genome Biol. Evol.">
        <title>A High-Quality Reference Genome for a Parasitic Bivalve with Doubly Uniparental Inheritance (Bivalvia: Unionida).</title>
        <authorList>
            <person name="Smith C.H."/>
        </authorList>
    </citation>
    <scope>NUCLEOTIDE SEQUENCE</scope>
    <source>
        <strain evidence="3">CHS0354</strain>
    </source>
</reference>